<evidence type="ECO:0000313" key="5">
    <source>
        <dbReference type="Proteomes" id="UP000519126"/>
    </source>
</evidence>
<dbReference type="PANTHER" id="PTHR43000">
    <property type="entry name" value="DTDP-D-GLUCOSE 4,6-DEHYDRATASE-RELATED"/>
    <property type="match status" value="1"/>
</dbReference>
<evidence type="ECO:0000256" key="2">
    <source>
        <dbReference type="ARBA" id="ARBA00007637"/>
    </source>
</evidence>
<comment type="similarity">
    <text evidence="2">Belongs to the NAD(P)-dependent epimerase/dehydratase family.</text>
</comment>
<dbReference type="InterPro" id="IPR036291">
    <property type="entry name" value="NAD(P)-bd_dom_sf"/>
</dbReference>
<proteinExistence type="inferred from homology"/>
<dbReference type="EMBL" id="JABBCX010000003">
    <property type="protein sequence ID" value="NMF48122.1"/>
    <property type="molecule type" value="Genomic_DNA"/>
</dbReference>
<sequence length="285" mass="32036">MKVAITGATGLLGKAFIKKYAKELEIIAISRKPNIPDTVYSDFSFESLTRIFSGVDGLIHFAAQRLHSSDSYISNYELDKTVFLSAKKSKVKNVLFSSSRGVYGTASAPWKETSQVAPNNLYALEKAQSELFASFLNMTCDMRIKCLRVAQVLSENEYKGSMIHTFIGNAHRGIDNEVSVEGIFREYIYIEDLLDAFYIALQHKDLHGIYNVGTGNGISILDIAKCISKSFDKNSKVFQKKKLKKIVENSVMDISLFTNAFSWKPRYTFDTAMHEIANKVKNNDT</sequence>
<comment type="caution">
    <text evidence="4">The sequence shown here is derived from an EMBL/GenBank/DDBJ whole genome shotgun (WGS) entry which is preliminary data.</text>
</comment>
<dbReference type="RefSeq" id="WP_170071641.1">
    <property type="nucleotide sequence ID" value="NZ_JABBCX010000003.1"/>
</dbReference>
<dbReference type="Gene3D" id="3.40.50.720">
    <property type="entry name" value="NAD(P)-binding Rossmann-like Domain"/>
    <property type="match status" value="1"/>
</dbReference>
<evidence type="ECO:0000259" key="3">
    <source>
        <dbReference type="Pfam" id="PF01370"/>
    </source>
</evidence>
<evidence type="ECO:0000313" key="4">
    <source>
        <dbReference type="EMBL" id="NMF48122.1"/>
    </source>
</evidence>
<name>A0A7X9U5Q7_9GAMM</name>
<dbReference type="Pfam" id="PF01370">
    <property type="entry name" value="Epimerase"/>
    <property type="match status" value="1"/>
</dbReference>
<accession>A0A7X9U5Q7</accession>
<organism evidence="4 5">
    <name type="scientific">Pseudoalteromonas arctica</name>
    <dbReference type="NCBI Taxonomy" id="394751"/>
    <lineage>
        <taxon>Bacteria</taxon>
        <taxon>Pseudomonadati</taxon>
        <taxon>Pseudomonadota</taxon>
        <taxon>Gammaproteobacteria</taxon>
        <taxon>Alteromonadales</taxon>
        <taxon>Pseudoalteromonadaceae</taxon>
        <taxon>Pseudoalteromonas</taxon>
    </lineage>
</organism>
<dbReference type="SUPFAM" id="SSF51735">
    <property type="entry name" value="NAD(P)-binding Rossmann-fold domains"/>
    <property type="match status" value="1"/>
</dbReference>
<dbReference type="InterPro" id="IPR001509">
    <property type="entry name" value="Epimerase_deHydtase"/>
</dbReference>
<reference evidence="4 5" key="1">
    <citation type="submission" date="2020-04" db="EMBL/GenBank/DDBJ databases">
        <title>Genome Sequencing and Assembley of Pseudoalteromonas artica.</title>
        <authorList>
            <person name="Akerly B."/>
            <person name="Cook G."/>
        </authorList>
    </citation>
    <scope>NUCLEOTIDE SEQUENCE [LARGE SCALE GENOMIC DNA]</scope>
    <source>
        <strain evidence="4 5">NEC-BIFX-0059</strain>
    </source>
</reference>
<protein>
    <submittedName>
        <fullName evidence="4">NAD(P)-dependent oxidoreductase</fullName>
    </submittedName>
</protein>
<feature type="domain" description="NAD-dependent epimerase/dehydratase" evidence="3">
    <location>
        <begin position="3"/>
        <end position="213"/>
    </location>
</feature>
<dbReference type="AlphaFoldDB" id="A0A7X9U5Q7"/>
<evidence type="ECO:0000256" key="1">
    <source>
        <dbReference type="ARBA" id="ARBA00005125"/>
    </source>
</evidence>
<comment type="pathway">
    <text evidence="1">Bacterial outer membrane biogenesis; LPS O-antigen biosynthesis.</text>
</comment>
<dbReference type="Proteomes" id="UP000519126">
    <property type="component" value="Unassembled WGS sequence"/>
</dbReference>
<gene>
    <name evidence="4" type="ORF">HHL01_07995</name>
</gene>